<feature type="binding site" description="via persulfide group" evidence="10">
    <location>
        <position position="325"/>
    </location>
    <ligand>
        <name>[2Fe-2S] cluster</name>
        <dbReference type="ChEBI" id="CHEBI:190135"/>
        <note>ligand shared with IscU</note>
    </ligand>
</feature>
<dbReference type="EMBL" id="FQXV01000012">
    <property type="protein sequence ID" value="SHI18115.1"/>
    <property type="molecule type" value="Genomic_DNA"/>
</dbReference>
<dbReference type="STRING" id="1123282.SAMN02745823_03100"/>
<dbReference type="OrthoDB" id="9808002at2"/>
<feature type="binding site" evidence="10">
    <location>
        <begin position="200"/>
        <end position="202"/>
    </location>
    <ligand>
        <name>pyridoxal 5'-phosphate</name>
        <dbReference type="ChEBI" id="CHEBI:597326"/>
    </ligand>
</feature>
<comment type="subcellular location">
    <subcellularLocation>
        <location evidence="10">Cytoplasm</location>
    </subcellularLocation>
</comment>
<keyword evidence="8 10" id="KW-0411">Iron-sulfur</keyword>
<evidence type="ECO:0000313" key="14">
    <source>
        <dbReference type="Proteomes" id="UP000183995"/>
    </source>
</evidence>
<feature type="domain" description="Aminotransferase class V" evidence="12">
    <location>
        <begin position="5"/>
        <end position="366"/>
    </location>
</feature>
<comment type="pathway">
    <text evidence="10">Cofactor biosynthesis; iron-sulfur cluster biosynthesis.</text>
</comment>
<dbReference type="InterPro" id="IPR020578">
    <property type="entry name" value="Aminotrans_V_PyrdxlP_BS"/>
</dbReference>
<feature type="binding site" evidence="10">
    <location>
        <position position="238"/>
    </location>
    <ligand>
        <name>pyridoxal 5'-phosphate</name>
        <dbReference type="ChEBI" id="CHEBI:597326"/>
    </ligand>
</feature>
<accession>A0A1M5Z1G3</accession>
<evidence type="ECO:0000256" key="4">
    <source>
        <dbReference type="ARBA" id="ARBA00022679"/>
    </source>
</evidence>
<protein>
    <recommendedName>
        <fullName evidence="10">Cysteine desulfurase IscS</fullName>
        <ecNumber evidence="10">2.8.1.7</ecNumber>
    </recommendedName>
</protein>
<comment type="similarity">
    <text evidence="2 10">Belongs to the class-V pyridoxal-phosphate-dependent aminotransferase family. NifS/IscS subfamily.</text>
</comment>
<dbReference type="PIRSF" id="PIRSF005572">
    <property type="entry name" value="NifS"/>
    <property type="match status" value="1"/>
</dbReference>
<name>A0A1M5Z1G3_9FIRM</name>
<comment type="subunit">
    <text evidence="10">Homodimer. Forms a heterotetramer with IscU, interacts with other sulfur acceptors.</text>
</comment>
<comment type="catalytic activity">
    <reaction evidence="9 10">
        <text>(sulfur carrier)-H + L-cysteine = (sulfur carrier)-SH + L-alanine</text>
        <dbReference type="Rhea" id="RHEA:43892"/>
        <dbReference type="Rhea" id="RHEA-COMP:14737"/>
        <dbReference type="Rhea" id="RHEA-COMP:14739"/>
        <dbReference type="ChEBI" id="CHEBI:29917"/>
        <dbReference type="ChEBI" id="CHEBI:35235"/>
        <dbReference type="ChEBI" id="CHEBI:57972"/>
        <dbReference type="ChEBI" id="CHEBI:64428"/>
        <dbReference type="EC" id="2.8.1.7"/>
    </reaction>
</comment>
<feature type="binding site" evidence="10">
    <location>
        <begin position="72"/>
        <end position="73"/>
    </location>
    <ligand>
        <name>pyridoxal 5'-phosphate</name>
        <dbReference type="ChEBI" id="CHEBI:597326"/>
    </ligand>
</feature>
<dbReference type="FunFam" id="3.40.640.10:FF:000084">
    <property type="entry name" value="IscS-like cysteine desulfurase"/>
    <property type="match status" value="1"/>
</dbReference>
<dbReference type="GO" id="GO:0006520">
    <property type="term" value="P:amino acid metabolic process"/>
    <property type="evidence" value="ECO:0007669"/>
    <property type="project" value="InterPro"/>
</dbReference>
<evidence type="ECO:0000256" key="1">
    <source>
        <dbReference type="ARBA" id="ARBA00001933"/>
    </source>
</evidence>
<dbReference type="PANTHER" id="PTHR11601:SF34">
    <property type="entry name" value="CYSTEINE DESULFURASE"/>
    <property type="match status" value="1"/>
</dbReference>
<feature type="binding site" evidence="10">
    <location>
        <position position="180"/>
    </location>
    <ligand>
        <name>pyridoxal 5'-phosphate</name>
        <dbReference type="ChEBI" id="CHEBI:597326"/>
    </ligand>
</feature>
<dbReference type="GO" id="GO:0030170">
    <property type="term" value="F:pyridoxal phosphate binding"/>
    <property type="evidence" value="ECO:0007669"/>
    <property type="project" value="UniProtKB-UniRule"/>
</dbReference>
<dbReference type="InterPro" id="IPR010240">
    <property type="entry name" value="Cys_deSase_IscS"/>
</dbReference>
<dbReference type="PROSITE" id="PS00595">
    <property type="entry name" value="AA_TRANSFER_CLASS_5"/>
    <property type="match status" value="1"/>
</dbReference>
<keyword evidence="7 10" id="KW-0408">Iron</keyword>
<dbReference type="GO" id="GO:0044571">
    <property type="term" value="P:[2Fe-2S] cluster assembly"/>
    <property type="evidence" value="ECO:0007669"/>
    <property type="project" value="UniProtKB-UniRule"/>
</dbReference>
<dbReference type="GO" id="GO:1990221">
    <property type="term" value="C:L-cysteine desulfurase complex"/>
    <property type="evidence" value="ECO:0007669"/>
    <property type="project" value="UniProtKB-ARBA"/>
</dbReference>
<keyword evidence="6 10" id="KW-0663">Pyridoxal phosphate</keyword>
<dbReference type="GO" id="GO:0046872">
    <property type="term" value="F:metal ion binding"/>
    <property type="evidence" value="ECO:0007669"/>
    <property type="project" value="UniProtKB-KW"/>
</dbReference>
<feature type="binding site" evidence="10">
    <location>
        <position position="152"/>
    </location>
    <ligand>
        <name>pyridoxal 5'-phosphate</name>
        <dbReference type="ChEBI" id="CHEBI:597326"/>
    </ligand>
</feature>
<evidence type="ECO:0000313" key="13">
    <source>
        <dbReference type="EMBL" id="SHI18115.1"/>
    </source>
</evidence>
<dbReference type="EC" id="2.8.1.7" evidence="10"/>
<dbReference type="NCBIfam" id="TIGR03402">
    <property type="entry name" value="FeS_nifS"/>
    <property type="match status" value="1"/>
</dbReference>
<dbReference type="HAMAP" id="MF_00331">
    <property type="entry name" value="Cys_desulf_IscS"/>
    <property type="match status" value="1"/>
</dbReference>
<dbReference type="RefSeq" id="WP_073080854.1">
    <property type="nucleotide sequence ID" value="NZ_FQXV01000012.1"/>
</dbReference>
<dbReference type="SUPFAM" id="SSF53383">
    <property type="entry name" value="PLP-dependent transferases"/>
    <property type="match status" value="1"/>
</dbReference>
<dbReference type="InterPro" id="IPR015422">
    <property type="entry name" value="PyrdxlP-dep_Trfase_small"/>
</dbReference>
<dbReference type="GO" id="GO:0051537">
    <property type="term" value="F:2 iron, 2 sulfur cluster binding"/>
    <property type="evidence" value="ECO:0007669"/>
    <property type="project" value="UniProtKB-UniRule"/>
</dbReference>
<evidence type="ECO:0000256" key="2">
    <source>
        <dbReference type="ARBA" id="ARBA00006490"/>
    </source>
</evidence>
<evidence type="ECO:0000256" key="5">
    <source>
        <dbReference type="ARBA" id="ARBA00022723"/>
    </source>
</evidence>
<evidence type="ECO:0000256" key="3">
    <source>
        <dbReference type="ARBA" id="ARBA00022490"/>
    </source>
</evidence>
<dbReference type="UniPathway" id="UPA00266"/>
<comment type="cofactor">
    <cofactor evidence="1 10 11">
        <name>pyridoxal 5'-phosphate</name>
        <dbReference type="ChEBI" id="CHEBI:597326"/>
    </cofactor>
</comment>
<evidence type="ECO:0000256" key="11">
    <source>
        <dbReference type="RuleBase" id="RU004504"/>
    </source>
</evidence>
<evidence type="ECO:0000256" key="7">
    <source>
        <dbReference type="ARBA" id="ARBA00023004"/>
    </source>
</evidence>
<dbReference type="AlphaFoldDB" id="A0A1M5Z1G3"/>
<keyword evidence="10" id="KW-0001">2Fe-2S</keyword>
<keyword evidence="14" id="KW-1185">Reference proteome</keyword>
<dbReference type="InterPro" id="IPR017772">
    <property type="entry name" value="Cys_deSase_NifS_bac/arc"/>
</dbReference>
<dbReference type="InterPro" id="IPR000192">
    <property type="entry name" value="Aminotrans_V_dom"/>
</dbReference>
<evidence type="ECO:0000256" key="6">
    <source>
        <dbReference type="ARBA" id="ARBA00022898"/>
    </source>
</evidence>
<feature type="active site" description="Cysteine persulfide intermediate" evidence="10">
    <location>
        <position position="325"/>
    </location>
</feature>
<gene>
    <name evidence="10" type="primary">iscS</name>
    <name evidence="13" type="ORF">SAMN02745823_03100</name>
</gene>
<dbReference type="Gene3D" id="3.90.1150.10">
    <property type="entry name" value="Aspartate Aminotransferase, domain 1"/>
    <property type="match status" value="1"/>
</dbReference>
<evidence type="ECO:0000256" key="8">
    <source>
        <dbReference type="ARBA" id="ARBA00023014"/>
    </source>
</evidence>
<dbReference type="InterPro" id="IPR016454">
    <property type="entry name" value="Cysteine_dSase"/>
</dbReference>
<keyword evidence="3 10" id="KW-0963">Cytoplasm</keyword>
<dbReference type="InterPro" id="IPR015424">
    <property type="entry name" value="PyrdxlP-dep_Trfase"/>
</dbReference>
<keyword evidence="4 10" id="KW-0808">Transferase</keyword>
<dbReference type="Gene3D" id="3.40.640.10">
    <property type="entry name" value="Type I PLP-dependent aspartate aminotransferase-like (Major domain)"/>
    <property type="match status" value="1"/>
</dbReference>
<comment type="function">
    <text evidence="10">Master enzyme that delivers sulfur to a number of partners involved in Fe-S cluster assembly, tRNA modification or cofactor biosynthesis. Catalyzes the removal of elemental sulfur atoms from cysteine to produce alanine. Functions as a sulfur delivery protein for Fe-S cluster synthesis onto IscU, an Fe-S scaffold assembly protein, as well as other S acceptor proteins.</text>
</comment>
<evidence type="ECO:0000259" key="12">
    <source>
        <dbReference type="Pfam" id="PF00266"/>
    </source>
</evidence>
<evidence type="ECO:0000256" key="10">
    <source>
        <dbReference type="HAMAP-Rule" id="MF_00331"/>
    </source>
</evidence>
<dbReference type="PANTHER" id="PTHR11601">
    <property type="entry name" value="CYSTEINE DESULFURYLASE FAMILY MEMBER"/>
    <property type="match status" value="1"/>
</dbReference>
<dbReference type="Proteomes" id="UP000183995">
    <property type="component" value="Unassembled WGS sequence"/>
</dbReference>
<dbReference type="InterPro" id="IPR015421">
    <property type="entry name" value="PyrdxlP-dep_Trfase_major"/>
</dbReference>
<dbReference type="Pfam" id="PF00266">
    <property type="entry name" value="Aminotran_5"/>
    <property type="match status" value="1"/>
</dbReference>
<feature type="modified residue" description="N6-(pyridoxal phosphate)lysine" evidence="10">
    <location>
        <position position="203"/>
    </location>
</feature>
<evidence type="ECO:0000256" key="9">
    <source>
        <dbReference type="ARBA" id="ARBA00050776"/>
    </source>
</evidence>
<dbReference type="NCBIfam" id="NF002806">
    <property type="entry name" value="PRK02948.1"/>
    <property type="match status" value="1"/>
</dbReference>
<organism evidence="13 14">
    <name type="scientific">Sporobacter termitidis DSM 10068</name>
    <dbReference type="NCBI Taxonomy" id="1123282"/>
    <lineage>
        <taxon>Bacteria</taxon>
        <taxon>Bacillati</taxon>
        <taxon>Bacillota</taxon>
        <taxon>Clostridia</taxon>
        <taxon>Eubacteriales</taxon>
        <taxon>Oscillospiraceae</taxon>
        <taxon>Sporobacter</taxon>
    </lineage>
</organism>
<sequence>MSKIVYADNAATTFLSKHALEAMMPFLTDQPGNASTVYAYGRAAKRAVEDARSKVAAAIGAKPEEVYFTSGGTESDNWAIKGVVELRKNKGKHIISTEIEHHAVQHTLQYLEKQGYEVTYLKVDQYGNISLDDLRAAIRPDTILITVMTANNEIGTILPIAEIGAIAQEKGILFHTDAVQAVGHIPVNVSEMNVDLLSLSGHKFKGPKGTGALYMKKGLRLPALLQGGGQERGVRSGTENVPGIVGLGAALEEATANLGESMKRLAAMREKLVKGLTAIPYTRLTGDPVHRLPGIASFVFECVEGESMVLLLDQNGICGSSGSACSSGSLDPSHVLMAIGLPHEIAHGSLRLSLNEDNTEEDIDYLLEKIPPVIERLRAMSPLWEDKMAGIAAAAAAK</sequence>
<reference evidence="13 14" key="1">
    <citation type="submission" date="2016-11" db="EMBL/GenBank/DDBJ databases">
        <authorList>
            <person name="Jaros S."/>
            <person name="Januszkiewicz K."/>
            <person name="Wedrychowicz H."/>
        </authorList>
    </citation>
    <scope>NUCLEOTIDE SEQUENCE [LARGE SCALE GENOMIC DNA]</scope>
    <source>
        <strain evidence="13 14">DSM 10068</strain>
    </source>
</reference>
<proteinExistence type="inferred from homology"/>
<keyword evidence="5 10" id="KW-0479">Metal-binding</keyword>
<dbReference type="GO" id="GO:0031071">
    <property type="term" value="F:cysteine desulfurase activity"/>
    <property type="evidence" value="ECO:0007669"/>
    <property type="project" value="UniProtKB-UniRule"/>
</dbReference>